<dbReference type="InterPro" id="IPR004488">
    <property type="entry name" value="Mg/Co-transport_prot_CorA"/>
</dbReference>
<reference evidence="9 10" key="1">
    <citation type="journal article" date="2021" name="Syst. Appl. Microbiol.">
        <title>Persephonella atlantica sp. nov.: How to adapt to physico-chemical gradients in high temperature hydrothermal habitats.</title>
        <authorList>
            <person name="Francois D.X."/>
            <person name="Godfroy A."/>
            <person name="Mathien C."/>
            <person name="Aube J."/>
            <person name="Cathalot C."/>
            <person name="Lesongeur F."/>
            <person name="L'Haridon S."/>
            <person name="Philippon X."/>
            <person name="Roussel E.G."/>
        </authorList>
    </citation>
    <scope>NUCLEOTIDE SEQUENCE [LARGE SCALE GENOMIC DNA]</scope>
    <source>
        <strain evidence="9 10">MO1340</strain>
    </source>
</reference>
<evidence type="ECO:0000256" key="8">
    <source>
        <dbReference type="RuleBase" id="RU362010"/>
    </source>
</evidence>
<gene>
    <name evidence="8 9" type="primary">corA</name>
    <name evidence="9" type="ORF">GWK41_02525</name>
</gene>
<keyword evidence="10" id="KW-1185">Reference proteome</keyword>
<dbReference type="InterPro" id="IPR002523">
    <property type="entry name" value="MgTranspt_CorA/ZnTranspt_ZntB"/>
</dbReference>
<dbReference type="RefSeq" id="WP_200673340.1">
    <property type="nucleotide sequence ID" value="NZ_JAACYA010000001.1"/>
</dbReference>
<feature type="transmembrane region" description="Helical" evidence="8">
    <location>
        <begin position="324"/>
        <end position="344"/>
    </location>
</feature>
<evidence type="ECO:0000256" key="6">
    <source>
        <dbReference type="ARBA" id="ARBA00022989"/>
    </source>
</evidence>
<dbReference type="Proteomes" id="UP000772812">
    <property type="component" value="Unassembled WGS sequence"/>
</dbReference>
<accession>A0ABS1GG95</accession>
<dbReference type="EMBL" id="JAACYA010000001">
    <property type="protein sequence ID" value="MBK3331943.1"/>
    <property type="molecule type" value="Genomic_DNA"/>
</dbReference>
<proteinExistence type="inferred from homology"/>
<dbReference type="SUPFAM" id="SSF143865">
    <property type="entry name" value="CorA soluble domain-like"/>
    <property type="match status" value="1"/>
</dbReference>
<keyword evidence="8" id="KW-0460">Magnesium</keyword>
<comment type="function">
    <text evidence="8">Mediates influx of magnesium ions.</text>
</comment>
<keyword evidence="4 8" id="KW-1003">Cell membrane</keyword>
<evidence type="ECO:0000256" key="2">
    <source>
        <dbReference type="ARBA" id="ARBA00009765"/>
    </source>
</evidence>
<evidence type="ECO:0000256" key="5">
    <source>
        <dbReference type="ARBA" id="ARBA00022692"/>
    </source>
</evidence>
<dbReference type="Gene3D" id="1.20.58.340">
    <property type="entry name" value="Magnesium transport protein CorA, transmembrane region"/>
    <property type="match status" value="2"/>
</dbReference>
<evidence type="ECO:0000256" key="4">
    <source>
        <dbReference type="ARBA" id="ARBA00022475"/>
    </source>
</evidence>
<evidence type="ECO:0000313" key="10">
    <source>
        <dbReference type="Proteomes" id="UP000772812"/>
    </source>
</evidence>
<comment type="similarity">
    <text evidence="2 8">Belongs to the CorA metal ion transporter (MIT) (TC 1.A.35) family.</text>
</comment>
<keyword evidence="3 8" id="KW-0813">Transport</keyword>
<sequence>MGKELLEIPPDTPVYTGSVTDIGCHIKLLLYYNGSELIKKTDLTVEQLKDFKFHKGYTYWISIVGLNDTEKVQEIGKIFELHDLTVEDIVNVHERPKIEDFDDYLFVVVKELLFDRESLKIDFRHIPMVLKDNIFITFSEEWTGIFDFLLKRLEKSKSRLRQRKSDYLCFSAIDVVIDKYFKIFEEIGEVVEDMEDRVLKEPDETLVEQVHYLKRELIFVRRNIWPLREIINDIIKADYTFIYEPTKVYFRDAYDHTIQIIDTLESFRDILSGLLDVYLSSLSNKMNEIMKTLSIIGTIFIPLTFIAGNYGMNFRYMPELYWHYGYFAVLISYVVIASGLIIFFKKRKWF</sequence>
<evidence type="ECO:0000256" key="1">
    <source>
        <dbReference type="ARBA" id="ARBA00004651"/>
    </source>
</evidence>
<dbReference type="PANTHER" id="PTHR46494:SF1">
    <property type="entry name" value="CORA FAMILY METAL ION TRANSPORTER (EUROFUNG)"/>
    <property type="match status" value="1"/>
</dbReference>
<dbReference type="CDD" id="cd12828">
    <property type="entry name" value="TmCorA-like_1"/>
    <property type="match status" value="1"/>
</dbReference>
<protein>
    <recommendedName>
        <fullName evidence="8">Magnesium transport protein CorA</fullName>
    </recommendedName>
</protein>
<keyword evidence="8" id="KW-0406">Ion transport</keyword>
<comment type="subcellular location">
    <subcellularLocation>
        <location evidence="1">Cell membrane</location>
        <topology evidence="1">Multi-pass membrane protein</topology>
    </subcellularLocation>
    <subcellularLocation>
        <location evidence="8">Membrane</location>
        <topology evidence="8">Multi-pass membrane protein</topology>
    </subcellularLocation>
</comment>
<keyword evidence="7 8" id="KW-0472">Membrane</keyword>
<evidence type="ECO:0000256" key="7">
    <source>
        <dbReference type="ARBA" id="ARBA00023136"/>
    </source>
</evidence>
<dbReference type="NCBIfam" id="TIGR00383">
    <property type="entry name" value="corA"/>
    <property type="match status" value="1"/>
</dbReference>
<keyword evidence="5 8" id="KW-0812">Transmembrane</keyword>
<evidence type="ECO:0000256" key="3">
    <source>
        <dbReference type="ARBA" id="ARBA00022448"/>
    </source>
</evidence>
<evidence type="ECO:0000313" key="9">
    <source>
        <dbReference type="EMBL" id="MBK3331943.1"/>
    </source>
</evidence>
<organism evidence="9 10">
    <name type="scientific">Persephonella atlantica</name>
    <dbReference type="NCBI Taxonomy" id="2699429"/>
    <lineage>
        <taxon>Bacteria</taxon>
        <taxon>Pseudomonadati</taxon>
        <taxon>Aquificota</taxon>
        <taxon>Aquificia</taxon>
        <taxon>Aquificales</taxon>
        <taxon>Hydrogenothermaceae</taxon>
        <taxon>Persephonella</taxon>
    </lineage>
</organism>
<dbReference type="PANTHER" id="PTHR46494">
    <property type="entry name" value="CORA FAMILY METAL ION TRANSPORTER (EUROFUNG)"/>
    <property type="match status" value="1"/>
</dbReference>
<dbReference type="Gene3D" id="3.30.460.20">
    <property type="entry name" value="CorA soluble domain-like"/>
    <property type="match status" value="1"/>
</dbReference>
<keyword evidence="6 8" id="KW-1133">Transmembrane helix</keyword>
<dbReference type="Pfam" id="PF01544">
    <property type="entry name" value="CorA"/>
    <property type="match status" value="1"/>
</dbReference>
<dbReference type="SUPFAM" id="SSF144083">
    <property type="entry name" value="Magnesium transport protein CorA, transmembrane region"/>
    <property type="match status" value="1"/>
</dbReference>
<feature type="transmembrane region" description="Helical" evidence="8">
    <location>
        <begin position="293"/>
        <end position="312"/>
    </location>
</feature>
<dbReference type="InterPro" id="IPR045861">
    <property type="entry name" value="CorA_cytoplasmic_dom"/>
</dbReference>
<name>A0ABS1GG95_9AQUI</name>
<dbReference type="InterPro" id="IPR045863">
    <property type="entry name" value="CorA_TM1_TM2"/>
</dbReference>
<comment type="caution">
    <text evidence="9">The sequence shown here is derived from an EMBL/GenBank/DDBJ whole genome shotgun (WGS) entry which is preliminary data.</text>
</comment>